<proteinExistence type="inferred from homology"/>
<keyword evidence="10" id="KW-0233">DNA recombination</keyword>
<evidence type="ECO:0000256" key="1">
    <source>
        <dbReference type="ARBA" id="ARBA00001946"/>
    </source>
</evidence>
<name>A0A8A3PMD4_9HELO</name>
<keyword evidence="11" id="KW-0234">DNA repair</keyword>
<dbReference type="GO" id="GO:0005634">
    <property type="term" value="C:nucleus"/>
    <property type="evidence" value="ECO:0007669"/>
    <property type="project" value="UniProtKB-SubCell"/>
</dbReference>
<keyword evidence="12" id="KW-0539">Nucleus</keyword>
<keyword evidence="13" id="KW-0469">Meiosis</keyword>
<dbReference type="OrthoDB" id="343092at2759"/>
<feature type="region of interest" description="Disordered" evidence="14">
    <location>
        <begin position="1"/>
        <end position="47"/>
    </location>
</feature>
<reference evidence="16" key="1">
    <citation type="submission" date="2020-10" db="EMBL/GenBank/DDBJ databases">
        <title>Genome Sequence of Monilinia vaccinii-corymbosi Sheds Light on Mummy Berry Disease Infection of Blueberry and Mating Type.</title>
        <authorList>
            <person name="Yow A.G."/>
            <person name="Zhang Y."/>
            <person name="Bansal K."/>
            <person name="Eacker S.M."/>
            <person name="Sullivan S."/>
            <person name="Liachko I."/>
            <person name="Cubeta M.A."/>
            <person name="Rollins J.A."/>
            <person name="Ashrafi H."/>
        </authorList>
    </citation>
    <scope>NUCLEOTIDE SEQUENCE</scope>
    <source>
        <strain evidence="16">RL-1</strain>
    </source>
</reference>
<dbReference type="InterPro" id="IPR006166">
    <property type="entry name" value="ERCC4_domain"/>
</dbReference>
<evidence type="ECO:0000256" key="4">
    <source>
        <dbReference type="ARBA" id="ARBA00022722"/>
    </source>
</evidence>
<feature type="compositionally biased region" description="Polar residues" evidence="14">
    <location>
        <begin position="103"/>
        <end position="119"/>
    </location>
</feature>
<evidence type="ECO:0000313" key="17">
    <source>
        <dbReference type="Proteomes" id="UP000672032"/>
    </source>
</evidence>
<dbReference type="InterPro" id="IPR047521">
    <property type="entry name" value="XPF_nuclease_EME1_ascomycetes"/>
</dbReference>
<dbReference type="FunFam" id="1.10.150.670:FF:000004">
    <property type="entry name" value="Crossover junction endonuclease EME1"/>
    <property type="match status" value="1"/>
</dbReference>
<evidence type="ECO:0000256" key="3">
    <source>
        <dbReference type="ARBA" id="ARBA00005313"/>
    </source>
</evidence>
<dbReference type="Gene3D" id="1.10.150.670">
    <property type="entry name" value="Crossover junction endonuclease EME1, DNA-binding domain"/>
    <property type="match status" value="1"/>
</dbReference>
<evidence type="ECO:0000259" key="15">
    <source>
        <dbReference type="SMART" id="SM00891"/>
    </source>
</evidence>
<dbReference type="EMBL" id="CP063410">
    <property type="protein sequence ID" value="QSZ36290.1"/>
    <property type="molecule type" value="Genomic_DNA"/>
</dbReference>
<feature type="domain" description="ERCC4" evidence="15">
    <location>
        <begin position="343"/>
        <end position="612"/>
    </location>
</feature>
<evidence type="ECO:0000256" key="8">
    <source>
        <dbReference type="ARBA" id="ARBA00022801"/>
    </source>
</evidence>
<dbReference type="GO" id="GO:0000712">
    <property type="term" value="P:resolution of meiotic recombination intermediates"/>
    <property type="evidence" value="ECO:0007669"/>
    <property type="project" value="TreeGrafter"/>
</dbReference>
<keyword evidence="5" id="KW-0479">Metal-binding</keyword>
<dbReference type="GO" id="GO:0031573">
    <property type="term" value="P:mitotic intra-S DNA damage checkpoint signaling"/>
    <property type="evidence" value="ECO:0007669"/>
    <property type="project" value="TreeGrafter"/>
</dbReference>
<organism evidence="16 17">
    <name type="scientific">Monilinia vaccinii-corymbosi</name>
    <dbReference type="NCBI Taxonomy" id="61207"/>
    <lineage>
        <taxon>Eukaryota</taxon>
        <taxon>Fungi</taxon>
        <taxon>Dikarya</taxon>
        <taxon>Ascomycota</taxon>
        <taxon>Pezizomycotina</taxon>
        <taxon>Leotiomycetes</taxon>
        <taxon>Helotiales</taxon>
        <taxon>Sclerotiniaceae</taxon>
        <taxon>Monilinia</taxon>
    </lineage>
</organism>
<dbReference type="SMART" id="SM00891">
    <property type="entry name" value="ERCC4"/>
    <property type="match status" value="1"/>
</dbReference>
<evidence type="ECO:0000256" key="13">
    <source>
        <dbReference type="ARBA" id="ARBA00023254"/>
    </source>
</evidence>
<evidence type="ECO:0000256" key="5">
    <source>
        <dbReference type="ARBA" id="ARBA00022723"/>
    </source>
</evidence>
<evidence type="ECO:0000256" key="11">
    <source>
        <dbReference type="ARBA" id="ARBA00023204"/>
    </source>
</evidence>
<keyword evidence="17" id="KW-1185">Reference proteome</keyword>
<evidence type="ECO:0000256" key="6">
    <source>
        <dbReference type="ARBA" id="ARBA00022759"/>
    </source>
</evidence>
<dbReference type="InterPro" id="IPR033310">
    <property type="entry name" value="Mms4/EME1/EME2"/>
</dbReference>
<dbReference type="Gene3D" id="3.40.50.10130">
    <property type="match status" value="1"/>
</dbReference>
<evidence type="ECO:0000256" key="12">
    <source>
        <dbReference type="ARBA" id="ARBA00023242"/>
    </source>
</evidence>
<evidence type="ECO:0000256" key="9">
    <source>
        <dbReference type="ARBA" id="ARBA00022842"/>
    </source>
</evidence>
<evidence type="ECO:0000256" key="2">
    <source>
        <dbReference type="ARBA" id="ARBA00004123"/>
    </source>
</evidence>
<dbReference type="Pfam" id="PF02732">
    <property type="entry name" value="ERCC4"/>
    <property type="match status" value="1"/>
</dbReference>
<comment type="subcellular location">
    <subcellularLocation>
        <location evidence="2">Nucleus</location>
    </subcellularLocation>
</comment>
<accession>A0A8A3PMD4</accession>
<sequence>MQEFVDLTSPTPSPEPELPKAHAKVASNCKHPLKDASQNAPRPPTVQHFDYSFANLDNATSAGTVEATAPKATLKHSQPKANKAIEIDDGDSIQLWSDEFDTTIDSMPNGTSAKNTGSSKHVELISSDDPFTSPPPAKRRKESPPKDKAPRLTDGYKRTVSNIESVVGGNPKQYMYSLKRSKSMGADPILFTSSPDVSAIRSRNGEGKAPSRPYVDVDEDEAIGVPRKKASMPDPVELEDSDEFPSIENLKSWNPIPKKAKRPEEPMAHYDDEDSCPEKKKREKPKDKALSAAEKKAAKDAEKEQKRIDKERAKAEKEQEKERAKELAKANIDRTKPEISAPEMIVDLPSCIQDKSNKVLRDRIDSQLTALSVEQSRWENSELVIKWRRKVISEYSQESNIWEPKPLQIKDEKHILCVLPAKKFVNMVLRRGDEDLDTHVSILKAQFESCKLIYLIEGLTAWQNKNRTIKDRQYKAAVRSRIPEDEAASASSQRRRAAQADEYVEKADDAIEDELLNLEVVHKVRYWLTINAQDSAKWISQFTKHISTIPYLAQCEVLGLNSCMASGQYKSGKDATDTYVKMLEEIHHVTEKMAEGIVAEYPTPQALLKGFKEGGPLAIKGCRKLGNKNGAWNDVEIGKAISRRVYKVFTEEDPDCCDV</sequence>
<feature type="compositionally biased region" description="Acidic residues" evidence="14">
    <location>
        <begin position="236"/>
        <end position="245"/>
    </location>
</feature>
<dbReference type="PANTHER" id="PTHR21077:SF5">
    <property type="entry name" value="CROSSOVER JUNCTION ENDONUCLEASE MMS4"/>
    <property type="match status" value="1"/>
</dbReference>
<dbReference type="GO" id="GO:0031297">
    <property type="term" value="P:replication fork processing"/>
    <property type="evidence" value="ECO:0007669"/>
    <property type="project" value="TreeGrafter"/>
</dbReference>
<evidence type="ECO:0000313" key="16">
    <source>
        <dbReference type="EMBL" id="QSZ36290.1"/>
    </source>
</evidence>
<keyword evidence="4" id="KW-0540">Nuclease</keyword>
<protein>
    <recommendedName>
        <fullName evidence="15">ERCC4 domain-containing protein</fullName>
    </recommendedName>
</protein>
<dbReference type="GO" id="GO:0003677">
    <property type="term" value="F:DNA binding"/>
    <property type="evidence" value="ECO:0007669"/>
    <property type="project" value="InterPro"/>
</dbReference>
<dbReference type="AlphaFoldDB" id="A0A8A3PMD4"/>
<evidence type="ECO:0000256" key="7">
    <source>
        <dbReference type="ARBA" id="ARBA00022763"/>
    </source>
</evidence>
<keyword evidence="6" id="KW-0255">Endonuclease</keyword>
<dbReference type="InterPro" id="IPR042530">
    <property type="entry name" value="EME1/EME2_C"/>
</dbReference>
<feature type="compositionally biased region" description="Basic and acidic residues" evidence="14">
    <location>
        <begin position="142"/>
        <end position="157"/>
    </location>
</feature>
<keyword evidence="8" id="KW-0378">Hydrolase</keyword>
<comment type="cofactor">
    <cofactor evidence="1">
        <name>Mg(2+)</name>
        <dbReference type="ChEBI" id="CHEBI:18420"/>
    </cofactor>
</comment>
<keyword evidence="9" id="KW-0460">Magnesium</keyword>
<feature type="region of interest" description="Disordered" evidence="14">
    <location>
        <begin position="67"/>
        <end position="87"/>
    </location>
</feature>
<feature type="region of interest" description="Disordered" evidence="14">
    <location>
        <begin position="100"/>
        <end position="159"/>
    </location>
</feature>
<feature type="compositionally biased region" description="Basic and acidic residues" evidence="14">
    <location>
        <begin position="262"/>
        <end position="329"/>
    </location>
</feature>
<dbReference type="GO" id="GO:0006302">
    <property type="term" value="P:double-strand break repair"/>
    <property type="evidence" value="ECO:0007669"/>
    <property type="project" value="TreeGrafter"/>
</dbReference>
<dbReference type="GO" id="GO:0048476">
    <property type="term" value="C:Holliday junction resolvase complex"/>
    <property type="evidence" value="ECO:0007669"/>
    <property type="project" value="InterPro"/>
</dbReference>
<dbReference type="CDD" id="cd20085">
    <property type="entry name" value="XPF_nuclease_Mms4"/>
    <property type="match status" value="1"/>
</dbReference>
<evidence type="ECO:0000256" key="14">
    <source>
        <dbReference type="SAM" id="MobiDB-lite"/>
    </source>
</evidence>
<evidence type="ECO:0000256" key="10">
    <source>
        <dbReference type="ARBA" id="ARBA00023172"/>
    </source>
</evidence>
<dbReference type="Proteomes" id="UP000672032">
    <property type="component" value="Chromosome 6"/>
</dbReference>
<dbReference type="GO" id="GO:0008821">
    <property type="term" value="F:crossover junction DNA endonuclease activity"/>
    <property type="evidence" value="ECO:0007669"/>
    <property type="project" value="TreeGrafter"/>
</dbReference>
<dbReference type="PANTHER" id="PTHR21077">
    <property type="entry name" value="EME1 PROTEIN"/>
    <property type="match status" value="1"/>
</dbReference>
<dbReference type="GO" id="GO:0046872">
    <property type="term" value="F:metal ion binding"/>
    <property type="evidence" value="ECO:0007669"/>
    <property type="project" value="UniProtKB-KW"/>
</dbReference>
<keyword evidence="7" id="KW-0227">DNA damage</keyword>
<comment type="similarity">
    <text evidence="3">Belongs to the EME1/MMS4 family.</text>
</comment>
<gene>
    <name evidence="16" type="ORF">DSL72_007416</name>
</gene>
<feature type="region of interest" description="Disordered" evidence="14">
    <location>
        <begin position="196"/>
        <end position="329"/>
    </location>
</feature>